<comment type="caution">
    <text evidence="1">The sequence shown here is derived from an EMBL/GenBank/DDBJ whole genome shotgun (WGS) entry which is preliminary data.</text>
</comment>
<organism evidence="1 2">
    <name type="scientific">Spirodela intermedia</name>
    <name type="common">Intermediate duckweed</name>
    <dbReference type="NCBI Taxonomy" id="51605"/>
    <lineage>
        <taxon>Eukaryota</taxon>
        <taxon>Viridiplantae</taxon>
        <taxon>Streptophyta</taxon>
        <taxon>Embryophyta</taxon>
        <taxon>Tracheophyta</taxon>
        <taxon>Spermatophyta</taxon>
        <taxon>Magnoliopsida</taxon>
        <taxon>Liliopsida</taxon>
        <taxon>Araceae</taxon>
        <taxon>Lemnoideae</taxon>
        <taxon>Spirodela</taxon>
    </lineage>
</organism>
<evidence type="ECO:0000313" key="2">
    <source>
        <dbReference type="Proteomes" id="UP001189122"/>
    </source>
</evidence>
<dbReference type="EMBL" id="CACRZD030000332">
    <property type="protein sequence ID" value="CAA6675490.1"/>
    <property type="molecule type" value="Genomic_DNA"/>
</dbReference>
<evidence type="ECO:0000313" key="1">
    <source>
        <dbReference type="EMBL" id="CAA6675490.1"/>
    </source>
</evidence>
<name>A0ABN7EDR6_SPIIN</name>
<protein>
    <submittedName>
        <fullName evidence="1">Uncharacterized protein</fullName>
    </submittedName>
</protein>
<proteinExistence type="predicted"/>
<accession>A0ABN7EDR6</accession>
<reference evidence="2" key="1">
    <citation type="journal article" date="2020" name="Sci. Rep.">
        <title>Chromosome-scale genome assembly for the duckweed Spirodela intermedia, integrating cytogenetic maps, PacBio and Oxford Nanopore libraries.</title>
        <authorList>
            <person name="Hoang P.T.N."/>
            <person name="Fiebig A."/>
            <person name="Novak P."/>
            <person name="Macas J."/>
            <person name="Cao H.X."/>
            <person name="Stepanenko A."/>
            <person name="Chen G."/>
            <person name="Borisjuk N."/>
            <person name="Scholz U."/>
            <person name="Schubert I."/>
        </authorList>
    </citation>
    <scope>NUCLEOTIDE SEQUENCE [LARGE SCALE GENOMIC DNA]</scope>
</reference>
<keyword evidence="2" id="KW-1185">Reference proteome</keyword>
<dbReference type="Proteomes" id="UP001189122">
    <property type="component" value="Unassembled WGS sequence"/>
</dbReference>
<sequence length="127" mass="14954">MKITILDTFLVHYILQTLPVEYDHFKVSYNIHKNKWSMNDLMTKCVQEEERQVASQLDKINIMNMVTYRSKNCASKGNMIKKNLEKNHKLDVTKSSISKVKCFSCKKSNHLKKMLKVRGLVNQIEFK</sequence>
<gene>
    <name evidence="1" type="ORF">SI7747_UN021832</name>
</gene>